<gene>
    <name evidence="3" type="primary">CSMD1_3</name>
    <name evidence="3" type="ORF">OS493_027688</name>
</gene>
<sequence>MIKHGVQITYDCLVTYTVVGANMQECDNGPMTGHNAKAIERMLRLSYKRKTYVTFSIALMVASCRSPGGIARGKKTGSNYGHGKTVRYDCDAEYTLEGKNILTCDDENGTTIPQTAEVQMFSDR</sequence>
<comment type="caution">
    <text evidence="3">The sequence shown here is derived from an EMBL/GenBank/DDBJ whole genome shotgun (WGS) entry which is preliminary data.</text>
</comment>
<proteinExistence type="predicted"/>
<evidence type="ECO:0000313" key="3">
    <source>
        <dbReference type="EMBL" id="KAJ7383522.1"/>
    </source>
</evidence>
<dbReference type="SUPFAM" id="SSF57535">
    <property type="entry name" value="Complement control module/SCR domain"/>
    <property type="match status" value="1"/>
</dbReference>
<dbReference type="Gene3D" id="2.10.70.10">
    <property type="entry name" value="Complement Module, domain 1"/>
    <property type="match status" value="1"/>
</dbReference>
<evidence type="ECO:0000259" key="2">
    <source>
        <dbReference type="SMART" id="SM00032"/>
    </source>
</evidence>
<protein>
    <submittedName>
        <fullName evidence="3">CUB and sushi domain-containing protein 1</fullName>
    </submittedName>
</protein>
<dbReference type="InterPro" id="IPR000436">
    <property type="entry name" value="Sushi_SCR_CCP_dom"/>
</dbReference>
<dbReference type="Pfam" id="PF00084">
    <property type="entry name" value="Sushi"/>
    <property type="match status" value="1"/>
</dbReference>
<dbReference type="OrthoDB" id="5953884at2759"/>
<feature type="domain" description="Sushi" evidence="2">
    <location>
        <begin position="64"/>
        <end position="115"/>
    </location>
</feature>
<keyword evidence="1" id="KW-1015">Disulfide bond</keyword>
<dbReference type="SMART" id="SM00032">
    <property type="entry name" value="CCP"/>
    <property type="match status" value="1"/>
</dbReference>
<dbReference type="AlphaFoldDB" id="A0A9W9ZKX7"/>
<accession>A0A9W9ZKX7</accession>
<keyword evidence="4" id="KW-1185">Reference proteome</keyword>
<organism evidence="3 4">
    <name type="scientific">Desmophyllum pertusum</name>
    <dbReference type="NCBI Taxonomy" id="174260"/>
    <lineage>
        <taxon>Eukaryota</taxon>
        <taxon>Metazoa</taxon>
        <taxon>Cnidaria</taxon>
        <taxon>Anthozoa</taxon>
        <taxon>Hexacorallia</taxon>
        <taxon>Scleractinia</taxon>
        <taxon>Caryophylliina</taxon>
        <taxon>Caryophylliidae</taxon>
        <taxon>Desmophyllum</taxon>
    </lineage>
</organism>
<evidence type="ECO:0000313" key="4">
    <source>
        <dbReference type="Proteomes" id="UP001163046"/>
    </source>
</evidence>
<evidence type="ECO:0000256" key="1">
    <source>
        <dbReference type="ARBA" id="ARBA00023157"/>
    </source>
</evidence>
<dbReference type="CDD" id="cd00033">
    <property type="entry name" value="CCP"/>
    <property type="match status" value="1"/>
</dbReference>
<dbReference type="InterPro" id="IPR035976">
    <property type="entry name" value="Sushi/SCR/CCP_sf"/>
</dbReference>
<dbReference type="Proteomes" id="UP001163046">
    <property type="component" value="Unassembled WGS sequence"/>
</dbReference>
<name>A0A9W9ZKX7_9CNID</name>
<dbReference type="EMBL" id="MU825898">
    <property type="protein sequence ID" value="KAJ7383522.1"/>
    <property type="molecule type" value="Genomic_DNA"/>
</dbReference>
<reference evidence="3" key="1">
    <citation type="submission" date="2023-01" db="EMBL/GenBank/DDBJ databases">
        <title>Genome assembly of the deep-sea coral Lophelia pertusa.</title>
        <authorList>
            <person name="Herrera S."/>
            <person name="Cordes E."/>
        </authorList>
    </citation>
    <scope>NUCLEOTIDE SEQUENCE</scope>
    <source>
        <strain evidence="3">USNM1676648</strain>
        <tissue evidence="3">Polyp</tissue>
    </source>
</reference>